<dbReference type="Proteomes" id="UP000308600">
    <property type="component" value="Unassembled WGS sequence"/>
</dbReference>
<evidence type="ECO:0000313" key="1">
    <source>
        <dbReference type="EMBL" id="TFK76277.1"/>
    </source>
</evidence>
<sequence length="157" mass="17024">MATIPPRTANRDIQGHSTEILVQTFADRIMVLVTQLGKVGNLIQATLPSTVPLNPVSSESDPLDYKNVQLPEPPAAVQLMPLLGSASSEHTRALQSLYASQIATILWTFESLGPLVVARRPVIVGIALRNSKVEGDEAERATFLEVMKVLSELILQT</sequence>
<protein>
    <submittedName>
        <fullName evidence="1">Uncharacterized protein</fullName>
    </submittedName>
</protein>
<gene>
    <name evidence="1" type="ORF">BDN72DRAFT_830826</name>
</gene>
<dbReference type="EMBL" id="ML208260">
    <property type="protein sequence ID" value="TFK76277.1"/>
    <property type="molecule type" value="Genomic_DNA"/>
</dbReference>
<accession>A0ACD3BFB5</accession>
<proteinExistence type="predicted"/>
<evidence type="ECO:0000313" key="2">
    <source>
        <dbReference type="Proteomes" id="UP000308600"/>
    </source>
</evidence>
<keyword evidence="2" id="KW-1185">Reference proteome</keyword>
<organism evidence="1 2">
    <name type="scientific">Pluteus cervinus</name>
    <dbReference type="NCBI Taxonomy" id="181527"/>
    <lineage>
        <taxon>Eukaryota</taxon>
        <taxon>Fungi</taxon>
        <taxon>Dikarya</taxon>
        <taxon>Basidiomycota</taxon>
        <taxon>Agaricomycotina</taxon>
        <taxon>Agaricomycetes</taxon>
        <taxon>Agaricomycetidae</taxon>
        <taxon>Agaricales</taxon>
        <taxon>Pluteineae</taxon>
        <taxon>Pluteaceae</taxon>
        <taxon>Pluteus</taxon>
    </lineage>
</organism>
<reference evidence="1 2" key="1">
    <citation type="journal article" date="2019" name="Nat. Ecol. Evol.">
        <title>Megaphylogeny resolves global patterns of mushroom evolution.</title>
        <authorList>
            <person name="Varga T."/>
            <person name="Krizsan K."/>
            <person name="Foldi C."/>
            <person name="Dima B."/>
            <person name="Sanchez-Garcia M."/>
            <person name="Sanchez-Ramirez S."/>
            <person name="Szollosi G.J."/>
            <person name="Szarkandi J.G."/>
            <person name="Papp V."/>
            <person name="Albert L."/>
            <person name="Andreopoulos W."/>
            <person name="Angelini C."/>
            <person name="Antonin V."/>
            <person name="Barry K.W."/>
            <person name="Bougher N.L."/>
            <person name="Buchanan P."/>
            <person name="Buyck B."/>
            <person name="Bense V."/>
            <person name="Catcheside P."/>
            <person name="Chovatia M."/>
            <person name="Cooper J."/>
            <person name="Damon W."/>
            <person name="Desjardin D."/>
            <person name="Finy P."/>
            <person name="Geml J."/>
            <person name="Haridas S."/>
            <person name="Hughes K."/>
            <person name="Justo A."/>
            <person name="Karasinski D."/>
            <person name="Kautmanova I."/>
            <person name="Kiss B."/>
            <person name="Kocsube S."/>
            <person name="Kotiranta H."/>
            <person name="LaButti K.M."/>
            <person name="Lechner B.E."/>
            <person name="Liimatainen K."/>
            <person name="Lipzen A."/>
            <person name="Lukacs Z."/>
            <person name="Mihaltcheva S."/>
            <person name="Morgado L.N."/>
            <person name="Niskanen T."/>
            <person name="Noordeloos M.E."/>
            <person name="Ohm R.A."/>
            <person name="Ortiz-Santana B."/>
            <person name="Ovrebo C."/>
            <person name="Racz N."/>
            <person name="Riley R."/>
            <person name="Savchenko A."/>
            <person name="Shiryaev A."/>
            <person name="Soop K."/>
            <person name="Spirin V."/>
            <person name="Szebenyi C."/>
            <person name="Tomsovsky M."/>
            <person name="Tulloss R.E."/>
            <person name="Uehling J."/>
            <person name="Grigoriev I.V."/>
            <person name="Vagvolgyi C."/>
            <person name="Papp T."/>
            <person name="Martin F.M."/>
            <person name="Miettinen O."/>
            <person name="Hibbett D.S."/>
            <person name="Nagy L.G."/>
        </authorList>
    </citation>
    <scope>NUCLEOTIDE SEQUENCE [LARGE SCALE GENOMIC DNA]</scope>
    <source>
        <strain evidence="1 2">NL-1719</strain>
    </source>
</reference>
<name>A0ACD3BFB5_9AGAR</name>